<evidence type="ECO:0000313" key="2">
    <source>
        <dbReference type="EMBL" id="PIO69337.1"/>
    </source>
</evidence>
<evidence type="ECO:0000256" key="1">
    <source>
        <dbReference type="SAM" id="Coils"/>
    </source>
</evidence>
<dbReference type="EMBL" id="KZ346697">
    <property type="protein sequence ID" value="PIO69337.1"/>
    <property type="molecule type" value="Genomic_DNA"/>
</dbReference>
<feature type="coiled-coil region" evidence="1">
    <location>
        <begin position="23"/>
        <end position="115"/>
    </location>
</feature>
<gene>
    <name evidence="2" type="ORF">TELCIR_08842</name>
</gene>
<evidence type="ECO:0000313" key="3">
    <source>
        <dbReference type="Proteomes" id="UP000230423"/>
    </source>
</evidence>
<sequence>MEKAKEHAERTVADYEFIVTDLKQRHIKQKEDLHAKLIAQEEELEKYRVIVQSQEDLTYASADLSAQLAAINERLAESEAARTAAEKRCEDLKEVTSANHELAAMRAKLAELEKEVS</sequence>
<proteinExistence type="predicted"/>
<dbReference type="AlphaFoldDB" id="A0A2G9UGG1"/>
<dbReference type="OrthoDB" id="5877574at2759"/>
<dbReference type="Proteomes" id="UP000230423">
    <property type="component" value="Unassembled WGS sequence"/>
</dbReference>
<keyword evidence="3" id="KW-1185">Reference proteome</keyword>
<name>A0A2G9UGG1_TELCI</name>
<organism evidence="2 3">
    <name type="scientific">Teladorsagia circumcincta</name>
    <name type="common">Brown stomach worm</name>
    <name type="synonym">Ostertagia circumcincta</name>
    <dbReference type="NCBI Taxonomy" id="45464"/>
    <lineage>
        <taxon>Eukaryota</taxon>
        <taxon>Metazoa</taxon>
        <taxon>Ecdysozoa</taxon>
        <taxon>Nematoda</taxon>
        <taxon>Chromadorea</taxon>
        <taxon>Rhabditida</taxon>
        <taxon>Rhabditina</taxon>
        <taxon>Rhabditomorpha</taxon>
        <taxon>Strongyloidea</taxon>
        <taxon>Trichostrongylidae</taxon>
        <taxon>Teladorsagia</taxon>
    </lineage>
</organism>
<reference evidence="2 3" key="1">
    <citation type="submission" date="2015-09" db="EMBL/GenBank/DDBJ databases">
        <title>Draft genome of the parasitic nematode Teladorsagia circumcincta isolate WARC Sus (inbred).</title>
        <authorList>
            <person name="Mitreva M."/>
        </authorList>
    </citation>
    <scope>NUCLEOTIDE SEQUENCE [LARGE SCALE GENOMIC DNA]</scope>
    <source>
        <strain evidence="2 3">S</strain>
    </source>
</reference>
<accession>A0A2G9UGG1</accession>
<protein>
    <submittedName>
        <fullName evidence="2">Uncharacterized protein</fullName>
    </submittedName>
</protein>
<keyword evidence="1" id="KW-0175">Coiled coil</keyword>